<dbReference type="SUPFAM" id="SSF52833">
    <property type="entry name" value="Thioredoxin-like"/>
    <property type="match status" value="1"/>
</dbReference>
<dbReference type="Proteomes" id="UP001597546">
    <property type="component" value="Unassembled WGS sequence"/>
</dbReference>
<comment type="caution">
    <text evidence="7">The sequence shown here is derived from an EMBL/GenBank/DDBJ whole genome shotgun (WGS) entry which is preliminary data.</text>
</comment>
<dbReference type="Gene3D" id="3.40.30.10">
    <property type="entry name" value="Glutaredoxin"/>
    <property type="match status" value="1"/>
</dbReference>
<dbReference type="PROSITE" id="PS00194">
    <property type="entry name" value="THIOREDOXIN_1"/>
    <property type="match status" value="1"/>
</dbReference>
<keyword evidence="2" id="KW-0201">Cytochrome c-type biogenesis</keyword>
<organism evidence="7 8">
    <name type="scientific">Pedobacter alpinus</name>
    <dbReference type="NCBI Taxonomy" id="1590643"/>
    <lineage>
        <taxon>Bacteria</taxon>
        <taxon>Pseudomonadati</taxon>
        <taxon>Bacteroidota</taxon>
        <taxon>Sphingobacteriia</taxon>
        <taxon>Sphingobacteriales</taxon>
        <taxon>Sphingobacteriaceae</taxon>
        <taxon>Pedobacter</taxon>
    </lineage>
</organism>
<dbReference type="InterPro" id="IPR013766">
    <property type="entry name" value="Thioredoxin_domain"/>
</dbReference>
<evidence type="ECO:0000256" key="3">
    <source>
        <dbReference type="ARBA" id="ARBA00023157"/>
    </source>
</evidence>
<dbReference type="InterPro" id="IPR025380">
    <property type="entry name" value="DUF4369"/>
</dbReference>
<keyword evidence="4" id="KW-0676">Redox-active center</keyword>
<gene>
    <name evidence="7" type="ORF">ACFSSE_06780</name>
</gene>
<feature type="chain" id="PRO_5046952260" evidence="5">
    <location>
        <begin position="18"/>
        <end position="371"/>
    </location>
</feature>
<comment type="subcellular location">
    <subcellularLocation>
        <location evidence="1">Cell envelope</location>
    </subcellularLocation>
</comment>
<evidence type="ECO:0000256" key="5">
    <source>
        <dbReference type="SAM" id="SignalP"/>
    </source>
</evidence>
<keyword evidence="3" id="KW-1015">Disulfide bond</keyword>
<evidence type="ECO:0000256" key="4">
    <source>
        <dbReference type="ARBA" id="ARBA00023284"/>
    </source>
</evidence>
<evidence type="ECO:0000313" key="7">
    <source>
        <dbReference type="EMBL" id="MFD2731406.1"/>
    </source>
</evidence>
<dbReference type="PROSITE" id="PS51352">
    <property type="entry name" value="THIOREDOXIN_2"/>
    <property type="match status" value="1"/>
</dbReference>
<evidence type="ECO:0000256" key="2">
    <source>
        <dbReference type="ARBA" id="ARBA00022748"/>
    </source>
</evidence>
<keyword evidence="5" id="KW-0732">Signal</keyword>
<dbReference type="InterPro" id="IPR017937">
    <property type="entry name" value="Thioredoxin_CS"/>
</dbReference>
<evidence type="ECO:0000313" key="8">
    <source>
        <dbReference type="Proteomes" id="UP001597546"/>
    </source>
</evidence>
<dbReference type="PANTHER" id="PTHR42852">
    <property type="entry name" value="THIOL:DISULFIDE INTERCHANGE PROTEIN DSBE"/>
    <property type="match status" value="1"/>
</dbReference>
<dbReference type="PANTHER" id="PTHR42852:SF6">
    <property type="entry name" value="THIOL:DISULFIDE INTERCHANGE PROTEIN DSBE"/>
    <property type="match status" value="1"/>
</dbReference>
<dbReference type="CDD" id="cd02966">
    <property type="entry name" value="TlpA_like_family"/>
    <property type="match status" value="1"/>
</dbReference>
<dbReference type="InterPro" id="IPR050553">
    <property type="entry name" value="Thioredoxin_ResA/DsbE_sf"/>
</dbReference>
<sequence>MKKLSLAFLLFPFLSNAQDKLNLKGNIEALNGDKNIYLIHIEGNAEKLDSTKTVNGKFEFNIDLKAPSVAILLLDHSGNDLNTKGSAKDIYRFFIEPGVATLTAKDSVAKAKISGLAIADDYAALTESTKKIDAGLMNLSKEFANLSDKEKSKEGLVKGFQDRYVAFLDDRKTAIADFIVANPKSYVSLYSLNADLATENMNLELVEKAYNALSPELKESPIANAVAQKLVLERKTGIGAQAMDFEEQTAEGIAIKLSSFKGQYVLVDFWASWCGPCRQENPTVVRAYETYKNKNFTVLGVSIDTSKDKWVSAVKQDGLVWTQLLDRSQNIAREYDITSIPRNFLLDPNGKIIAKNLRGGDLLDKLKEVLK</sequence>
<proteinExistence type="predicted"/>
<feature type="signal peptide" evidence="5">
    <location>
        <begin position="1"/>
        <end position="17"/>
    </location>
</feature>
<feature type="domain" description="Thioredoxin" evidence="6">
    <location>
        <begin position="236"/>
        <end position="371"/>
    </location>
</feature>
<protein>
    <submittedName>
        <fullName evidence="7">Redoxin domain-containing protein</fullName>
    </submittedName>
</protein>
<dbReference type="InterPro" id="IPR000866">
    <property type="entry name" value="AhpC/TSA"/>
</dbReference>
<accession>A0ABW5TTF6</accession>
<evidence type="ECO:0000259" key="6">
    <source>
        <dbReference type="PROSITE" id="PS51352"/>
    </source>
</evidence>
<name>A0ABW5TTF6_9SPHI</name>
<dbReference type="RefSeq" id="WP_379042888.1">
    <property type="nucleotide sequence ID" value="NZ_JBHSKW010000027.1"/>
</dbReference>
<dbReference type="Pfam" id="PF00578">
    <property type="entry name" value="AhpC-TSA"/>
    <property type="match status" value="1"/>
</dbReference>
<evidence type="ECO:0000256" key="1">
    <source>
        <dbReference type="ARBA" id="ARBA00004196"/>
    </source>
</evidence>
<dbReference type="EMBL" id="JBHULV010000022">
    <property type="protein sequence ID" value="MFD2731406.1"/>
    <property type="molecule type" value="Genomic_DNA"/>
</dbReference>
<dbReference type="Pfam" id="PF14289">
    <property type="entry name" value="DUF4369"/>
    <property type="match status" value="1"/>
</dbReference>
<dbReference type="InterPro" id="IPR036249">
    <property type="entry name" value="Thioredoxin-like_sf"/>
</dbReference>
<keyword evidence="8" id="KW-1185">Reference proteome</keyword>
<reference evidence="8" key="1">
    <citation type="journal article" date="2019" name="Int. J. Syst. Evol. Microbiol.">
        <title>The Global Catalogue of Microorganisms (GCM) 10K type strain sequencing project: providing services to taxonomists for standard genome sequencing and annotation.</title>
        <authorList>
            <consortium name="The Broad Institute Genomics Platform"/>
            <consortium name="The Broad Institute Genome Sequencing Center for Infectious Disease"/>
            <person name="Wu L."/>
            <person name="Ma J."/>
        </authorList>
    </citation>
    <scope>NUCLEOTIDE SEQUENCE [LARGE SCALE GENOMIC DNA]</scope>
    <source>
        <strain evidence="8">KCTC 42456</strain>
    </source>
</reference>